<keyword evidence="2" id="KW-1185">Reference proteome</keyword>
<sequence length="190" mass="20958">MRNIHQSPGYPHSTQVRRTCCQEDELARLETPQEVSHEPFTPAVNSEVSCKYSVHGRFLPGIPKSAATEANATVEILSDNRIIVAEISPSGISIFLCLFSWASRWTLHDSSGSDNFHAKSFASYRSPYTQFTSFAVRNELTSCLTWQVAQPSSASSSHALESPTLTAVNTSIPNFQGTSQFSITPQTRRC</sequence>
<dbReference type="AlphaFoldDB" id="A0AAE0ZSM4"/>
<evidence type="ECO:0000313" key="1">
    <source>
        <dbReference type="EMBL" id="KAK3774637.1"/>
    </source>
</evidence>
<evidence type="ECO:0000313" key="2">
    <source>
        <dbReference type="Proteomes" id="UP001283361"/>
    </source>
</evidence>
<comment type="caution">
    <text evidence="1">The sequence shown here is derived from an EMBL/GenBank/DDBJ whole genome shotgun (WGS) entry which is preliminary data.</text>
</comment>
<dbReference type="Proteomes" id="UP001283361">
    <property type="component" value="Unassembled WGS sequence"/>
</dbReference>
<protein>
    <submittedName>
        <fullName evidence="1">Uncharacterized protein</fullName>
    </submittedName>
</protein>
<name>A0AAE0ZSM4_9GAST</name>
<proteinExistence type="predicted"/>
<gene>
    <name evidence="1" type="ORF">RRG08_035065</name>
</gene>
<accession>A0AAE0ZSM4</accession>
<reference evidence="1" key="1">
    <citation type="journal article" date="2023" name="G3 (Bethesda)">
        <title>A reference genome for the long-term kleptoplast-retaining sea slug Elysia crispata morphotype clarki.</title>
        <authorList>
            <person name="Eastman K.E."/>
            <person name="Pendleton A.L."/>
            <person name="Shaikh M.A."/>
            <person name="Suttiyut T."/>
            <person name="Ogas R."/>
            <person name="Tomko P."/>
            <person name="Gavelis G."/>
            <person name="Widhalm J.R."/>
            <person name="Wisecaver J.H."/>
        </authorList>
    </citation>
    <scope>NUCLEOTIDE SEQUENCE</scope>
    <source>
        <strain evidence="1">ECLA1</strain>
    </source>
</reference>
<dbReference type="EMBL" id="JAWDGP010003399">
    <property type="protein sequence ID" value="KAK3774637.1"/>
    <property type="molecule type" value="Genomic_DNA"/>
</dbReference>
<organism evidence="1 2">
    <name type="scientific">Elysia crispata</name>
    <name type="common">lettuce slug</name>
    <dbReference type="NCBI Taxonomy" id="231223"/>
    <lineage>
        <taxon>Eukaryota</taxon>
        <taxon>Metazoa</taxon>
        <taxon>Spiralia</taxon>
        <taxon>Lophotrochozoa</taxon>
        <taxon>Mollusca</taxon>
        <taxon>Gastropoda</taxon>
        <taxon>Heterobranchia</taxon>
        <taxon>Euthyneura</taxon>
        <taxon>Panpulmonata</taxon>
        <taxon>Sacoglossa</taxon>
        <taxon>Placobranchoidea</taxon>
        <taxon>Plakobranchidae</taxon>
        <taxon>Elysia</taxon>
    </lineage>
</organism>